<keyword evidence="3" id="KW-0804">Transcription</keyword>
<feature type="domain" description="HTH asnC-type" evidence="4">
    <location>
        <begin position="5"/>
        <end position="66"/>
    </location>
</feature>
<keyword evidence="1" id="KW-0805">Transcription regulation</keyword>
<proteinExistence type="predicted"/>
<dbReference type="PROSITE" id="PS50956">
    <property type="entry name" value="HTH_ASNC_2"/>
    <property type="match status" value="1"/>
</dbReference>
<dbReference type="InterPro" id="IPR036388">
    <property type="entry name" value="WH-like_DNA-bd_sf"/>
</dbReference>
<dbReference type="SUPFAM" id="SSF46785">
    <property type="entry name" value="Winged helix' DNA-binding domain"/>
    <property type="match status" value="1"/>
</dbReference>
<dbReference type="PANTHER" id="PTHR30154">
    <property type="entry name" value="LEUCINE-RESPONSIVE REGULATORY PROTEIN"/>
    <property type="match status" value="1"/>
</dbReference>
<evidence type="ECO:0000313" key="5">
    <source>
        <dbReference type="EMBL" id="SDN16808.1"/>
    </source>
</evidence>
<evidence type="ECO:0000259" key="4">
    <source>
        <dbReference type="PROSITE" id="PS50956"/>
    </source>
</evidence>
<dbReference type="Pfam" id="PF13412">
    <property type="entry name" value="HTH_24"/>
    <property type="match status" value="1"/>
</dbReference>
<dbReference type="PROSITE" id="PS00519">
    <property type="entry name" value="HTH_ASNC_1"/>
    <property type="match status" value="1"/>
</dbReference>
<dbReference type="GO" id="GO:0043200">
    <property type="term" value="P:response to amino acid"/>
    <property type="evidence" value="ECO:0007669"/>
    <property type="project" value="TreeGrafter"/>
</dbReference>
<dbReference type="InterPro" id="IPR000485">
    <property type="entry name" value="AsnC-type_HTH_dom"/>
</dbReference>
<dbReference type="EMBL" id="FNHB01000013">
    <property type="protein sequence ID" value="SDN16808.1"/>
    <property type="molecule type" value="Genomic_DNA"/>
</dbReference>
<sequence length="152" mass="17015">MVIKMDAVDIRILKLLQRNARSTISDLSTGVGMSMPAVSERLKKLEASGIIKQYCAILNPQLLNKQLMALMFISLEHPRFHDSFADFVKQETEVQECYSIAGDYDYSLKVITANTLSLEQLLNKIKTLPGIQKTKTIVVLSTITDRPSVTPD</sequence>
<gene>
    <name evidence="5" type="ORF">SAMN04488502_11355</name>
</gene>
<dbReference type="PRINTS" id="PR00033">
    <property type="entry name" value="HTHASNC"/>
</dbReference>
<dbReference type="GO" id="GO:0043565">
    <property type="term" value="F:sequence-specific DNA binding"/>
    <property type="evidence" value="ECO:0007669"/>
    <property type="project" value="InterPro"/>
</dbReference>
<dbReference type="Gene3D" id="1.10.10.10">
    <property type="entry name" value="Winged helix-like DNA-binding domain superfamily/Winged helix DNA-binding domain"/>
    <property type="match status" value="1"/>
</dbReference>
<accession>A0A1G9Z5H2</accession>
<dbReference type="InterPro" id="IPR019887">
    <property type="entry name" value="Tscrpt_reg_AsnC/Lrp_C"/>
</dbReference>
<dbReference type="InterPro" id="IPR011008">
    <property type="entry name" value="Dimeric_a/b-barrel"/>
</dbReference>
<evidence type="ECO:0000256" key="1">
    <source>
        <dbReference type="ARBA" id="ARBA00023015"/>
    </source>
</evidence>
<dbReference type="InterPro" id="IPR036390">
    <property type="entry name" value="WH_DNA-bd_sf"/>
</dbReference>
<dbReference type="Gene3D" id="3.30.70.920">
    <property type="match status" value="1"/>
</dbReference>
<keyword evidence="2" id="KW-0238">DNA-binding</keyword>
<dbReference type="SMART" id="SM00344">
    <property type="entry name" value="HTH_ASNC"/>
    <property type="match status" value="1"/>
</dbReference>
<dbReference type="InterPro" id="IPR019888">
    <property type="entry name" value="Tscrpt_reg_AsnC-like"/>
</dbReference>
<evidence type="ECO:0000313" key="6">
    <source>
        <dbReference type="Proteomes" id="UP000214880"/>
    </source>
</evidence>
<dbReference type="SUPFAM" id="SSF54909">
    <property type="entry name" value="Dimeric alpha+beta barrel"/>
    <property type="match status" value="1"/>
</dbReference>
<dbReference type="GO" id="GO:0005829">
    <property type="term" value="C:cytosol"/>
    <property type="evidence" value="ECO:0007669"/>
    <property type="project" value="TreeGrafter"/>
</dbReference>
<name>A0A1G9Z5H2_9FIRM</name>
<dbReference type="AlphaFoldDB" id="A0A1G9Z5H2"/>
<dbReference type="CDD" id="cd00090">
    <property type="entry name" value="HTH_ARSR"/>
    <property type="match status" value="1"/>
</dbReference>
<keyword evidence="6" id="KW-1185">Reference proteome</keyword>
<dbReference type="PANTHER" id="PTHR30154:SF34">
    <property type="entry name" value="TRANSCRIPTIONAL REGULATOR AZLB"/>
    <property type="match status" value="1"/>
</dbReference>
<protein>
    <submittedName>
        <fullName evidence="5">Lrp/AsnC family transcriptional regulator, leucine-responsive regulatory protein</fullName>
    </submittedName>
</protein>
<dbReference type="Pfam" id="PF01037">
    <property type="entry name" value="AsnC_trans_reg"/>
    <property type="match status" value="1"/>
</dbReference>
<dbReference type="InterPro" id="IPR019885">
    <property type="entry name" value="Tscrpt_reg_HTH_AsnC-type_CS"/>
</dbReference>
<dbReference type="InterPro" id="IPR011991">
    <property type="entry name" value="ArsR-like_HTH"/>
</dbReference>
<evidence type="ECO:0000256" key="2">
    <source>
        <dbReference type="ARBA" id="ARBA00023125"/>
    </source>
</evidence>
<organism evidence="5 6">
    <name type="scientific">Dendrosporobacter quercicolus</name>
    <dbReference type="NCBI Taxonomy" id="146817"/>
    <lineage>
        <taxon>Bacteria</taxon>
        <taxon>Bacillati</taxon>
        <taxon>Bacillota</taxon>
        <taxon>Negativicutes</taxon>
        <taxon>Selenomonadales</taxon>
        <taxon>Sporomusaceae</taxon>
        <taxon>Dendrosporobacter</taxon>
    </lineage>
</organism>
<dbReference type="STRING" id="146817.SAMN04488502_11355"/>
<evidence type="ECO:0000256" key="3">
    <source>
        <dbReference type="ARBA" id="ARBA00023163"/>
    </source>
</evidence>
<reference evidence="5 6" key="1">
    <citation type="submission" date="2016-10" db="EMBL/GenBank/DDBJ databases">
        <authorList>
            <person name="de Groot N.N."/>
        </authorList>
    </citation>
    <scope>NUCLEOTIDE SEQUENCE [LARGE SCALE GENOMIC DNA]</scope>
    <source>
        <strain evidence="5 6">DSM 1736</strain>
    </source>
</reference>
<dbReference type="Proteomes" id="UP000214880">
    <property type="component" value="Unassembled WGS sequence"/>
</dbReference>